<name>A0A2G5P4S9_MYCCE</name>
<dbReference type="OrthoDB" id="9912382at2"/>
<reference evidence="3 4" key="1">
    <citation type="journal article" date="2017" name="Infect. Genet. Evol.">
        <title>The new phylogeny of the genus Mycobacterium: The old and the news.</title>
        <authorList>
            <person name="Tortoli E."/>
            <person name="Fedrizzi T."/>
            <person name="Meehan C.J."/>
            <person name="Trovato A."/>
            <person name="Grottola A."/>
            <person name="Giacobazzi E."/>
            <person name="Serpini G.F."/>
            <person name="Tagliazucchi S."/>
            <person name="Fabio A."/>
            <person name="Bettua C."/>
            <person name="Bertorelli R."/>
            <person name="Frascaro F."/>
            <person name="De Sanctis V."/>
            <person name="Pecorari M."/>
            <person name="Jousson O."/>
            <person name="Segata N."/>
            <person name="Cirillo D.M."/>
        </authorList>
    </citation>
    <scope>NUCLEOTIDE SEQUENCE [LARGE SCALE GENOMIC DNA]</scope>
    <source>
        <strain evidence="3 4">NCTC 12882</strain>
    </source>
</reference>
<feature type="domain" description="DUF732" evidence="2">
    <location>
        <begin position="89"/>
        <end position="159"/>
    </location>
</feature>
<protein>
    <submittedName>
        <fullName evidence="3">DUF732 domain-containing protein</fullName>
    </submittedName>
</protein>
<evidence type="ECO:0000313" key="4">
    <source>
        <dbReference type="Proteomes" id="UP000230971"/>
    </source>
</evidence>
<sequence>MSRRLRAGRSTASVCRRRRRLRSRSTRPEPICAVQRFVHLLTRRLAAHYTRRPTIAHEGGMMRKHLAAVLGGVFAATAIGTAPSAAADENSYINALNRDGIGYTNRGYAIAMGNQVCSALGYGQSPDDIANTIVRAGNAPYSAAQANRIIADATTHLCPG</sequence>
<dbReference type="EMBL" id="PDKV01000054">
    <property type="protein sequence ID" value="PIB73378.1"/>
    <property type="molecule type" value="Genomic_DNA"/>
</dbReference>
<feature type="region of interest" description="Disordered" evidence="1">
    <location>
        <begin position="1"/>
        <end position="22"/>
    </location>
</feature>
<evidence type="ECO:0000259" key="2">
    <source>
        <dbReference type="Pfam" id="PF05305"/>
    </source>
</evidence>
<evidence type="ECO:0000313" key="3">
    <source>
        <dbReference type="EMBL" id="PIB73378.1"/>
    </source>
</evidence>
<accession>A0A2G5P4S9</accession>
<comment type="caution">
    <text evidence="3">The sequence shown here is derived from an EMBL/GenBank/DDBJ whole genome shotgun (WGS) entry which is preliminary data.</text>
</comment>
<dbReference type="InterPro" id="IPR007969">
    <property type="entry name" value="DUF732"/>
</dbReference>
<dbReference type="AlphaFoldDB" id="A0A2G5P4S9"/>
<proteinExistence type="predicted"/>
<evidence type="ECO:0000256" key="1">
    <source>
        <dbReference type="SAM" id="MobiDB-lite"/>
    </source>
</evidence>
<gene>
    <name evidence="3" type="ORF">CQY23_23120</name>
</gene>
<organism evidence="3 4">
    <name type="scientific">Mycobacterium celatum</name>
    <dbReference type="NCBI Taxonomy" id="28045"/>
    <lineage>
        <taxon>Bacteria</taxon>
        <taxon>Bacillati</taxon>
        <taxon>Actinomycetota</taxon>
        <taxon>Actinomycetes</taxon>
        <taxon>Mycobacteriales</taxon>
        <taxon>Mycobacteriaceae</taxon>
        <taxon>Mycobacterium</taxon>
    </lineage>
</organism>
<dbReference type="Proteomes" id="UP000230971">
    <property type="component" value="Unassembled WGS sequence"/>
</dbReference>
<dbReference type="Pfam" id="PF05305">
    <property type="entry name" value="DUF732"/>
    <property type="match status" value="1"/>
</dbReference>